<reference evidence="2" key="1">
    <citation type="journal article" date="2007" name="Science">
        <title>Evolutionary and biomedical insights from the rhesus macaque genome.</title>
        <authorList>
            <person name="Gibbs R.A."/>
            <person name="Rogers J."/>
            <person name="Katze M.G."/>
            <person name="Bumgarner R."/>
            <person name="Weinstock G.M."/>
            <person name="Mardis E.R."/>
            <person name="Remington K.A."/>
            <person name="Strausberg R.L."/>
            <person name="Venter J.C."/>
            <person name="Wilson R.K."/>
            <person name="Batzer M.A."/>
            <person name="Bustamante C.D."/>
            <person name="Eichler E.E."/>
            <person name="Hahn M.W."/>
            <person name="Hardison R.C."/>
            <person name="Makova K.D."/>
            <person name="Miller W."/>
            <person name="Milosavljevic A."/>
            <person name="Palermo R.E."/>
            <person name="Siepel A."/>
            <person name="Sikela J.M."/>
            <person name="Attaway T."/>
            <person name="Bell S."/>
            <person name="Bernard K.E."/>
            <person name="Buhay C.J."/>
            <person name="Chandrabose M.N."/>
            <person name="Dao M."/>
            <person name="Davis C."/>
            <person name="Delehaunty K.D."/>
            <person name="Ding Y."/>
            <person name="Dinh H.H."/>
            <person name="Dugan-Rocha S."/>
            <person name="Fulton L.A."/>
            <person name="Gabisi R.A."/>
            <person name="Garner T.T."/>
            <person name="Godfrey J."/>
            <person name="Hawes A.C."/>
            <person name="Hernandez J."/>
            <person name="Hines S."/>
            <person name="Holder M."/>
            <person name="Hume J."/>
            <person name="Jhangiani S.N."/>
            <person name="Joshi V."/>
            <person name="Khan Z.M."/>
            <person name="Kirkness E.F."/>
            <person name="Cree A."/>
            <person name="Fowler R.G."/>
            <person name="Lee S."/>
            <person name="Lewis L.R."/>
            <person name="Li Z."/>
            <person name="Liu Y.-S."/>
            <person name="Moore S.M."/>
            <person name="Muzny D."/>
            <person name="Nazareth L.V."/>
            <person name="Ngo D.N."/>
            <person name="Okwuonu G.O."/>
            <person name="Pai G."/>
            <person name="Parker D."/>
            <person name="Paul H.A."/>
            <person name="Pfannkoch C."/>
            <person name="Pohl C.S."/>
            <person name="Rogers Y.-H.C."/>
            <person name="Ruiz S.J."/>
            <person name="Sabo A."/>
            <person name="Santibanez J."/>
            <person name="Schneider B.W."/>
            <person name="Smith S.M."/>
            <person name="Sodergren E."/>
            <person name="Svatek A.F."/>
            <person name="Utterback T.R."/>
            <person name="Vattathil S."/>
            <person name="Warren W."/>
            <person name="White C.S."/>
            <person name="Chinwalla A.T."/>
            <person name="Feng Y."/>
            <person name="Halpern A.L."/>
            <person name="Hillier L.W."/>
            <person name="Huang X."/>
            <person name="Minx P."/>
            <person name="Nelson J.O."/>
            <person name="Pepin K.H."/>
            <person name="Qin X."/>
            <person name="Sutton G.G."/>
            <person name="Venter E."/>
            <person name="Walenz B.P."/>
            <person name="Wallis J.W."/>
            <person name="Worley K.C."/>
            <person name="Yang S.-P."/>
            <person name="Jones S.M."/>
            <person name="Marra M.A."/>
            <person name="Rocchi M."/>
            <person name="Schein J.E."/>
            <person name="Baertsch R."/>
            <person name="Clarke L."/>
            <person name="Csuros M."/>
            <person name="Glasscock J."/>
            <person name="Harris R.A."/>
            <person name="Havlak P."/>
            <person name="Jackson A.R."/>
            <person name="Jiang H."/>
            <person name="Liu Y."/>
            <person name="Messina D.N."/>
            <person name="Shen Y."/>
            <person name="Song H.X.-Z."/>
            <person name="Wylie T."/>
            <person name="Zhang L."/>
            <person name="Birney E."/>
            <person name="Han K."/>
            <person name="Konkel M.K."/>
            <person name="Lee J."/>
            <person name="Smit A.F.A."/>
            <person name="Ullmer B."/>
            <person name="Wang H."/>
            <person name="Xing J."/>
            <person name="Burhans R."/>
            <person name="Cheng Z."/>
            <person name="Karro J.E."/>
            <person name="Ma J."/>
            <person name="Raney B."/>
            <person name="She X."/>
            <person name="Cox M.J."/>
            <person name="Demuth J.P."/>
            <person name="Dumas L.J."/>
            <person name="Han S.-G."/>
            <person name="Hopkins J."/>
            <person name="Karimpour-Fard A."/>
            <person name="Kim Y.H."/>
            <person name="Pollack J.R."/>
            <person name="Vinar T."/>
            <person name="Addo-Quaye C."/>
            <person name="Degenhardt J."/>
            <person name="Denby A."/>
            <person name="Hubisz M.J."/>
            <person name="Indap A."/>
            <person name="Kosiol C."/>
            <person name="Lahn B.T."/>
            <person name="Lawson H.A."/>
            <person name="Marklein A."/>
            <person name="Nielsen R."/>
            <person name="Vallender E.J."/>
            <person name="Clark A.G."/>
            <person name="Ferguson B."/>
            <person name="Hernandez R.D."/>
            <person name="Hirani K."/>
            <person name="Kehrer-Sawatzki H."/>
            <person name="Kolb J."/>
            <person name="Patil S."/>
            <person name="Pu L.-L."/>
            <person name="Ren Y."/>
            <person name="Smith D.G."/>
            <person name="Wheeler D.A."/>
            <person name="Schenck I."/>
            <person name="Ball E.V."/>
            <person name="Chen R."/>
            <person name="Cooper D.N."/>
            <person name="Giardine B."/>
            <person name="Hsu F."/>
            <person name="Kent W.J."/>
            <person name="Lesk A."/>
            <person name="Nelson D.L."/>
            <person name="O'brien W.E."/>
            <person name="Pruefer K."/>
            <person name="Stenson P.D."/>
            <person name="Wallace J.C."/>
            <person name="Ke H."/>
            <person name="Liu X.-M."/>
            <person name="Wang P."/>
            <person name="Xiang A.P."/>
            <person name="Yang F."/>
            <person name="Barber G.P."/>
            <person name="Haussler D."/>
            <person name="Karolchik D."/>
            <person name="Kern A.D."/>
            <person name="Kuhn R.M."/>
            <person name="Smith K.E."/>
            <person name="Zwieg A.S."/>
        </authorList>
    </citation>
    <scope>NUCLEOTIDE SEQUENCE [LARGE SCALE GENOMIC DNA]</scope>
    <source>
        <strain evidence="2">17573</strain>
    </source>
</reference>
<protein>
    <submittedName>
        <fullName evidence="1">Uncharacterized protein</fullName>
    </submittedName>
</protein>
<reference evidence="1" key="3">
    <citation type="submission" date="2025-08" db="UniProtKB">
        <authorList>
            <consortium name="Ensembl"/>
        </authorList>
    </citation>
    <scope>IDENTIFICATION</scope>
    <source>
        <strain evidence="1">17573</strain>
    </source>
</reference>
<dbReference type="PANTHER" id="PTHR46254">
    <property type="entry name" value="PROTEIN GVQW1-RELATED"/>
    <property type="match status" value="1"/>
</dbReference>
<reference evidence="1" key="4">
    <citation type="submission" date="2025-09" db="UniProtKB">
        <authorList>
            <consortium name="Ensembl"/>
        </authorList>
    </citation>
    <scope>IDENTIFICATION</scope>
    <source>
        <strain evidence="1">17573</strain>
    </source>
</reference>
<accession>A0A5F7ZN91</accession>
<dbReference type="GeneTree" id="ENSGT00940000165497"/>
<dbReference type="Ensembl" id="ENSMMUT00000088036.1">
    <property type="protein sequence ID" value="ENSMMUP00000066641.1"/>
    <property type="gene ID" value="ENSMMUG00000053989.1"/>
</dbReference>
<dbReference type="Bgee" id="ENSMMUG00000053989">
    <property type="expression patterns" value="Expressed in cortex of kidney and 7 other cell types or tissues"/>
</dbReference>
<evidence type="ECO:0000313" key="2">
    <source>
        <dbReference type="Proteomes" id="UP000006718"/>
    </source>
</evidence>
<dbReference type="Proteomes" id="UP000006718">
    <property type="component" value="Chromosome 7"/>
</dbReference>
<keyword evidence="2" id="KW-1185">Reference proteome</keyword>
<reference evidence="1" key="2">
    <citation type="submission" date="2019-01" db="EMBL/GenBank/DDBJ databases">
        <authorList>
            <person name="Graves T."/>
            <person name="Eichler E.E."/>
            <person name="Wilson R.K."/>
        </authorList>
    </citation>
    <scope>NUCLEOTIDE SEQUENCE [LARGE SCALE GENOMIC DNA]</scope>
    <source>
        <strain evidence="1">17573</strain>
    </source>
</reference>
<sequence>MYFTQMTRRNSGIWCKRTLPTSEPRKIAQSANLPSDLGHHTSLLFFFFFFFFETESRSVAQAGVQWPDLSSLQAPPPGFTPFSCLSLQWPDLSSLQAPPPGFTPFSCLSLPSSWDYRRPPPRPASFLCIFSRDGVSPCSPGWSRSPDLVIRPS</sequence>
<evidence type="ECO:0000313" key="1">
    <source>
        <dbReference type="Ensembl" id="ENSMMUP00000066641.1"/>
    </source>
</evidence>
<dbReference type="InParanoid" id="A0A5F7ZN91"/>
<dbReference type="PANTHER" id="PTHR46254:SF7">
    <property type="entry name" value="PI4-KINASE N-TERMINAL DOMAIN-CONTAINING PROTEIN"/>
    <property type="match status" value="1"/>
</dbReference>
<organism evidence="1 2">
    <name type="scientific">Macaca mulatta</name>
    <name type="common">Rhesus macaque</name>
    <dbReference type="NCBI Taxonomy" id="9544"/>
    <lineage>
        <taxon>Eukaryota</taxon>
        <taxon>Metazoa</taxon>
        <taxon>Chordata</taxon>
        <taxon>Craniata</taxon>
        <taxon>Vertebrata</taxon>
        <taxon>Euteleostomi</taxon>
        <taxon>Mammalia</taxon>
        <taxon>Eutheria</taxon>
        <taxon>Euarchontoglires</taxon>
        <taxon>Primates</taxon>
        <taxon>Haplorrhini</taxon>
        <taxon>Catarrhini</taxon>
        <taxon>Cercopithecidae</taxon>
        <taxon>Cercopithecinae</taxon>
        <taxon>Macaca</taxon>
    </lineage>
</organism>
<dbReference type="VEuPathDB" id="HostDB:ENSMMUG00000053989"/>
<proteinExistence type="predicted"/>
<name>A0A5F7ZN91_MACMU</name>
<dbReference type="AlphaFoldDB" id="A0A5F7ZN91"/>